<gene>
    <name evidence="1" type="ORF">WKI58_33595</name>
</gene>
<protein>
    <submittedName>
        <fullName evidence="1">SpoIIE family protein phosphatase</fullName>
    </submittedName>
</protein>
<proteinExistence type="predicted"/>
<organism evidence="1 2">
    <name type="scientific">Streptomyces pratisoli</name>
    <dbReference type="NCBI Taxonomy" id="3139917"/>
    <lineage>
        <taxon>Bacteria</taxon>
        <taxon>Bacillati</taxon>
        <taxon>Actinomycetota</taxon>
        <taxon>Actinomycetes</taxon>
        <taxon>Kitasatosporales</taxon>
        <taxon>Streptomycetaceae</taxon>
        <taxon>Streptomyces</taxon>
    </lineage>
</organism>
<reference evidence="1" key="1">
    <citation type="submission" date="2024-03" db="EMBL/GenBank/DDBJ databases">
        <title>Novel Streptomyces species of biotechnological and ecological value are a feature of Machair soil.</title>
        <authorList>
            <person name="Prole J.R."/>
            <person name="Goodfellow M."/>
            <person name="Allenby N."/>
            <person name="Ward A.C."/>
        </authorList>
    </citation>
    <scope>NUCLEOTIDE SEQUENCE</scope>
    <source>
        <strain evidence="1">MS1.AVA.4</strain>
    </source>
</reference>
<evidence type="ECO:0000313" key="2">
    <source>
        <dbReference type="Proteomes" id="UP001375539"/>
    </source>
</evidence>
<comment type="caution">
    <text evidence="1">The sequence shown here is derived from an EMBL/GenBank/DDBJ whole genome shotgun (WGS) entry which is preliminary data.</text>
</comment>
<dbReference type="EMBL" id="JBBKAI010000002">
    <property type="protein sequence ID" value="MEJ8661385.1"/>
    <property type="molecule type" value="Genomic_DNA"/>
</dbReference>
<dbReference type="Proteomes" id="UP001375539">
    <property type="component" value="Unassembled WGS sequence"/>
</dbReference>
<keyword evidence="2" id="KW-1185">Reference proteome</keyword>
<accession>A0ACC6QSZ1</accession>
<name>A0ACC6QSZ1_9ACTN</name>
<evidence type="ECO:0000313" key="1">
    <source>
        <dbReference type="EMBL" id="MEJ8661385.1"/>
    </source>
</evidence>
<sequence length="561" mass="61059">MEIGRFGRRPRQPAVGFDEMEANLRADLQGVLALNGMGGFVWELDSGLVFLDRGGLTVFDLAPRAYDGRAETLSRRIEPEDRSALRCLVDDALAHRDSFGAYFRVRCADGHLRWAHAQGHIQRDRTGRPCRIVGIVRDAGPELEHLRQQAALEADRRRQADVVQATTSALSQALTTEDVGAALTSKNVMDTIGAASMVLSLVENKRLRIVATAGLAPEYARDLRFVRLDDALPIAEAVRTQSVRFMRREEALTYPRLRPHVIDTDLTVSALLPLVAQARPIGALAIIYRDKADFTPEERNLLLALGATVAQSVQRAVLYDQEHAMAVGLQQAMLPAGIPDVPGARIAACYRSARTGHEIGGDWYDVVPLPAGRVGLVVGDVQGHDIHASAVMGQLRIALRAYAAEGHPPATLMARASAFLHDLDTERFATCIYAELDPATGRTLLVRAGHHGPIIKDAGGRCSRPHIRGGLPLGLPQHGRHAPYPTTSLRLARDETVLLCTDGLIEFRGMDIDEGMDRIEAVLRAGPADLDRLAEHLVTNVEDRHGQEDDIALLLVALSGG</sequence>